<name>A0A381UPN1_9ZZZZ</name>
<evidence type="ECO:0000313" key="1">
    <source>
        <dbReference type="EMBL" id="SVA29944.1"/>
    </source>
</evidence>
<dbReference type="EMBL" id="UINC01006838">
    <property type="protein sequence ID" value="SVA29944.1"/>
    <property type="molecule type" value="Genomic_DNA"/>
</dbReference>
<reference evidence="1" key="1">
    <citation type="submission" date="2018-05" db="EMBL/GenBank/DDBJ databases">
        <authorList>
            <person name="Lanie J.A."/>
            <person name="Ng W.-L."/>
            <person name="Kazmierczak K.M."/>
            <person name="Andrzejewski T.M."/>
            <person name="Davidsen T.M."/>
            <person name="Wayne K.J."/>
            <person name="Tettelin H."/>
            <person name="Glass J.I."/>
            <person name="Rusch D."/>
            <person name="Podicherti R."/>
            <person name="Tsui H.-C.T."/>
            <person name="Winkler M.E."/>
        </authorList>
    </citation>
    <scope>NUCLEOTIDE SEQUENCE</scope>
</reference>
<accession>A0A381UPN1</accession>
<proteinExistence type="predicted"/>
<feature type="non-terminal residue" evidence="1">
    <location>
        <position position="113"/>
    </location>
</feature>
<sequence>MFGLAELIYCSSLDYSVKYCLNITIFILCQLVAADQQSSFLSVSRGIRNETVISLDSQTHIDYGLSYPITYEMNIPLESTSLRSYLKFQGNQDWTLMEEKTENDFFNGIDAVR</sequence>
<gene>
    <name evidence="1" type="ORF">METZ01_LOCUS82798</name>
</gene>
<protein>
    <submittedName>
        <fullName evidence="1">Uncharacterized protein</fullName>
    </submittedName>
</protein>
<dbReference type="AlphaFoldDB" id="A0A381UPN1"/>
<organism evidence="1">
    <name type="scientific">marine metagenome</name>
    <dbReference type="NCBI Taxonomy" id="408172"/>
    <lineage>
        <taxon>unclassified sequences</taxon>
        <taxon>metagenomes</taxon>
        <taxon>ecological metagenomes</taxon>
    </lineage>
</organism>